<dbReference type="Gene3D" id="3.30.230.30">
    <property type="entry name" value="Impact, N-terminal domain"/>
    <property type="match status" value="1"/>
</dbReference>
<dbReference type="SMART" id="SM00591">
    <property type="entry name" value="RWD"/>
    <property type="match status" value="1"/>
</dbReference>
<dbReference type="PANTHER" id="PTHR16301:SF25">
    <property type="entry name" value="PROTEIN IMPACT"/>
    <property type="match status" value="1"/>
</dbReference>
<dbReference type="RefSeq" id="XP_064768486.1">
    <property type="nucleotide sequence ID" value="XM_064912558.1"/>
</dbReference>
<name>A0ABR1F8J0_9ASCO</name>
<evidence type="ECO:0000259" key="3">
    <source>
        <dbReference type="PROSITE" id="PS50908"/>
    </source>
</evidence>
<comment type="caution">
    <text evidence="4">The sequence shown here is derived from an EMBL/GenBank/DDBJ whole genome shotgun (WGS) entry which is preliminary data.</text>
</comment>
<dbReference type="EMBL" id="JBBJBU010000005">
    <property type="protein sequence ID" value="KAK7205453.1"/>
    <property type="molecule type" value="Genomic_DNA"/>
</dbReference>
<gene>
    <name evidence="4" type="ORF">BZA70DRAFT_278168</name>
</gene>
<protein>
    <submittedName>
        <fullName evidence="4">Ribosomal protein S5 domain 2-type protein</fullName>
    </submittedName>
</protein>
<proteinExistence type="inferred from homology"/>
<dbReference type="Pfam" id="PF01205">
    <property type="entry name" value="Impact_N"/>
    <property type="match status" value="1"/>
</dbReference>
<evidence type="ECO:0000313" key="4">
    <source>
        <dbReference type="EMBL" id="KAK7205453.1"/>
    </source>
</evidence>
<reference evidence="4 5" key="1">
    <citation type="submission" date="2024-03" db="EMBL/GenBank/DDBJ databases">
        <title>Genome-scale model development and genomic sequencing of the oleaginous clade Lipomyces.</title>
        <authorList>
            <consortium name="Lawrence Berkeley National Laboratory"/>
            <person name="Czajka J.J."/>
            <person name="Han Y."/>
            <person name="Kim J."/>
            <person name="Mondo S.J."/>
            <person name="Hofstad B.A."/>
            <person name="Robles A."/>
            <person name="Haridas S."/>
            <person name="Riley R."/>
            <person name="LaButti K."/>
            <person name="Pangilinan J."/>
            <person name="Andreopoulos W."/>
            <person name="Lipzen A."/>
            <person name="Yan J."/>
            <person name="Wang M."/>
            <person name="Ng V."/>
            <person name="Grigoriev I.V."/>
            <person name="Spatafora J.W."/>
            <person name="Magnuson J.K."/>
            <person name="Baker S.E."/>
            <person name="Pomraning K.R."/>
        </authorList>
    </citation>
    <scope>NUCLEOTIDE SEQUENCE [LARGE SCALE GENOMIC DNA]</scope>
    <source>
        <strain evidence="4 5">Phaff 52-87</strain>
    </source>
</reference>
<dbReference type="Proteomes" id="UP001498771">
    <property type="component" value="Unassembled WGS sequence"/>
</dbReference>
<keyword evidence="4" id="KW-0687">Ribonucleoprotein</keyword>
<feature type="region of interest" description="Disordered" evidence="2">
    <location>
        <begin position="286"/>
        <end position="305"/>
    </location>
</feature>
<feature type="domain" description="RWD" evidence="3">
    <location>
        <begin position="7"/>
        <end position="119"/>
    </location>
</feature>
<dbReference type="InterPro" id="IPR020568">
    <property type="entry name" value="Ribosomal_Su5_D2-typ_SF"/>
</dbReference>
<comment type="similarity">
    <text evidence="1">Belongs to the IMPACT family.</text>
</comment>
<dbReference type="InterPro" id="IPR036956">
    <property type="entry name" value="Impact_N_sf"/>
</dbReference>
<keyword evidence="4" id="KW-0689">Ribosomal protein</keyword>
<dbReference type="PANTHER" id="PTHR16301">
    <property type="entry name" value="IMPACT-RELATED"/>
    <property type="match status" value="1"/>
</dbReference>
<dbReference type="InterPro" id="IPR001498">
    <property type="entry name" value="Impact_N"/>
</dbReference>
<dbReference type="Pfam" id="PF05773">
    <property type="entry name" value="RWD"/>
    <property type="match status" value="1"/>
</dbReference>
<dbReference type="InterPro" id="IPR023582">
    <property type="entry name" value="Impact"/>
</dbReference>
<dbReference type="GeneID" id="90038070"/>
<evidence type="ECO:0000256" key="1">
    <source>
        <dbReference type="ARBA" id="ARBA00007665"/>
    </source>
</evidence>
<dbReference type="CDD" id="cd23822">
    <property type="entry name" value="RWD_ScYIH1-like"/>
    <property type="match status" value="1"/>
</dbReference>
<accession>A0ABR1F8J0</accession>
<dbReference type="PROSITE" id="PS50908">
    <property type="entry name" value="RWD"/>
    <property type="match status" value="1"/>
</dbReference>
<dbReference type="SUPFAM" id="SSF54211">
    <property type="entry name" value="Ribosomal protein S5 domain 2-like"/>
    <property type="match status" value="1"/>
</dbReference>
<sequence length="305" mass="34214">MREELEEEVFSINTIYEECMVQQASNIYLVRPASHPELSLQISFPAAYPSSAPPTLLSFECTPPDLEPFIYLVDPSDADQRRRNVDTALFNEVLHACFHPGEVCVFNFLDELSERLYVDQDSYQQRKRRADDALGRLHALSSERHHGDYPSSGDDYSGDDAELDWGISDPIVDRKSTFVGRAIEVHSTEEAKAKLAVLKTNKKIQKASHNMTAWRIKPANGNATIQDCDDDGESAAGGRILHLLTLMDQWNVMVVVSRWFGGTHIGPDRFKHINNAARDALVRGGFVNDAPNEKDKKKGGKSKKK</sequence>
<organism evidence="4 5">
    <name type="scientific">Myxozyma melibiosi</name>
    <dbReference type="NCBI Taxonomy" id="54550"/>
    <lineage>
        <taxon>Eukaryota</taxon>
        <taxon>Fungi</taxon>
        <taxon>Dikarya</taxon>
        <taxon>Ascomycota</taxon>
        <taxon>Saccharomycotina</taxon>
        <taxon>Lipomycetes</taxon>
        <taxon>Lipomycetales</taxon>
        <taxon>Lipomycetaceae</taxon>
        <taxon>Myxozyma</taxon>
    </lineage>
</organism>
<keyword evidence="5" id="KW-1185">Reference proteome</keyword>
<dbReference type="InterPro" id="IPR006575">
    <property type="entry name" value="RWD_dom"/>
</dbReference>
<dbReference type="GO" id="GO:0005840">
    <property type="term" value="C:ribosome"/>
    <property type="evidence" value="ECO:0007669"/>
    <property type="project" value="UniProtKB-KW"/>
</dbReference>
<evidence type="ECO:0000313" key="5">
    <source>
        <dbReference type="Proteomes" id="UP001498771"/>
    </source>
</evidence>
<evidence type="ECO:0000256" key="2">
    <source>
        <dbReference type="SAM" id="MobiDB-lite"/>
    </source>
</evidence>